<feature type="transmembrane region" description="Helical" evidence="1">
    <location>
        <begin position="445"/>
        <end position="468"/>
    </location>
</feature>
<proteinExistence type="predicted"/>
<dbReference type="Proteomes" id="UP000017118">
    <property type="component" value="Chromosome"/>
</dbReference>
<evidence type="ECO:0008006" key="4">
    <source>
        <dbReference type="Google" id="ProtNLM"/>
    </source>
</evidence>
<name>U5MTQ0_CLOSA</name>
<dbReference type="KEGG" id="csb:CLSA_c29830"/>
<dbReference type="InterPro" id="IPR053058">
    <property type="entry name" value="Mulikevirus_tape_measure"/>
</dbReference>
<dbReference type="PANTHER" id="PTHR38812:SF2">
    <property type="entry name" value="MU-LIKE PROPHAGE FLUMU PROTEIN GP42"/>
    <property type="match status" value="1"/>
</dbReference>
<sequence length="656" mass="69544">MSNYNMEAIIRVRDMFTNPLNSFRDKIRQARSDAENASSGVRSFSNSANETGGISGLTSKLAGLAAGYLSIKGAVGIVKSAISEASDYENLRNTLNVVMKDSTLAGQKFHDAVVFANSTPFDTKETVEAFVKLKSYGLDASNEMMTQIGDMAGVMGKPLNQAVEAIADAQTGELERLKEFGITKNMIVDQANKTMQGKQIVNNKGQITDQTAFNTALLSLMESKFKGGMELQSKTLSGTLSTLKGNFSTTLATIAGVTDDGTVKAGGALDRLKGVVQTVADKIQAWGDDGGAERACDAIGNAFDTLGKAITFVKDNFSTIMPVVVGVASAFVAFNGITKVITIFNGLSKVVGVIKTVIFAFQAFVGGAGTLGECLALISNPIGLAVGAIALLTGAFVLAWNKSEAFRTVVTNAFNSVKAKVAEVIAGIKAKIDEFKAKLDENKEAVSLIMFVLNAIFQTGVATLGAIFETLATTIGNVVQDIGTILGGIVDVLGGVMDIIQGIVTGNWSKVWDGIKEVVSGAIDIIKGLWKGLVDLLNTPIKAVVNITKKVFGGKDDSGEQTETVGENYTGTSNYRGGWTKTGERGYELMNLPSGTQIINHQGSEALLDKIANSSSNNTRDIHVHMEGSVFSKEVDMDNFIDKFVSAIKREQLKMA</sequence>
<organism evidence="2 3">
    <name type="scientific">Clostridium saccharobutylicum DSM 13864</name>
    <dbReference type="NCBI Taxonomy" id="1345695"/>
    <lineage>
        <taxon>Bacteria</taxon>
        <taxon>Bacillati</taxon>
        <taxon>Bacillota</taxon>
        <taxon>Clostridia</taxon>
        <taxon>Eubacteriales</taxon>
        <taxon>Clostridiaceae</taxon>
        <taxon>Clostridium</taxon>
    </lineage>
</organism>
<evidence type="ECO:0000313" key="3">
    <source>
        <dbReference type="Proteomes" id="UP000017118"/>
    </source>
</evidence>
<evidence type="ECO:0000313" key="2">
    <source>
        <dbReference type="EMBL" id="AGX43950.1"/>
    </source>
</evidence>
<feature type="transmembrane region" description="Helical" evidence="1">
    <location>
        <begin position="350"/>
        <end position="371"/>
    </location>
</feature>
<keyword evidence="3" id="KW-1185">Reference proteome</keyword>
<protein>
    <recommendedName>
        <fullName evidence="4">Tape measure domain protein</fullName>
    </recommendedName>
</protein>
<gene>
    <name evidence="2" type="ORF">CLSA_c29830</name>
</gene>
<dbReference type="RefSeq" id="WP_022747093.1">
    <property type="nucleotide sequence ID" value="NC_022571.1"/>
</dbReference>
<dbReference type="GeneID" id="55476853"/>
<dbReference type="eggNOG" id="COG3941">
    <property type="taxonomic scope" value="Bacteria"/>
</dbReference>
<keyword evidence="1" id="KW-0472">Membrane</keyword>
<keyword evidence="1" id="KW-0812">Transmembrane</keyword>
<dbReference type="PATRIC" id="fig|1345695.10.peg.1085"/>
<dbReference type="PANTHER" id="PTHR38812">
    <property type="entry name" value="MU-LIKE PROPHAGE FLUMU PROTEIN GP42"/>
    <property type="match status" value="1"/>
</dbReference>
<feature type="transmembrane region" description="Helical" evidence="1">
    <location>
        <begin position="377"/>
        <end position="400"/>
    </location>
</feature>
<dbReference type="AlphaFoldDB" id="U5MTQ0"/>
<dbReference type="EMBL" id="CP006721">
    <property type="protein sequence ID" value="AGX43950.1"/>
    <property type="molecule type" value="Genomic_DNA"/>
</dbReference>
<feature type="transmembrane region" description="Helical" evidence="1">
    <location>
        <begin position="320"/>
        <end position="338"/>
    </location>
</feature>
<dbReference type="eggNOG" id="COG5412">
    <property type="taxonomic scope" value="Bacteria"/>
</dbReference>
<reference evidence="2 3" key="1">
    <citation type="journal article" date="2013" name="Genome Announc.">
        <title>Complete Genome Sequence of the Solvent Producer Clostridium saccharobutylicum NCP262 (DSM 13864).</title>
        <authorList>
            <person name="Poehlein A."/>
            <person name="Hartwich K."/>
            <person name="Krabben P."/>
            <person name="Ehrenreich A."/>
            <person name="Liebl W."/>
            <person name="Durre P."/>
            <person name="Gottschalk G."/>
            <person name="Daniel R."/>
        </authorList>
    </citation>
    <scope>NUCLEOTIDE SEQUENCE [LARGE SCALE GENOMIC DNA]</scope>
    <source>
        <strain evidence="2">DSM 13864</strain>
    </source>
</reference>
<keyword evidence="1" id="KW-1133">Transmembrane helix</keyword>
<dbReference type="OrthoDB" id="90760at2"/>
<dbReference type="HOGENOM" id="CLU_378428_0_0_9"/>
<accession>U5MTQ0</accession>
<evidence type="ECO:0000256" key="1">
    <source>
        <dbReference type="SAM" id="Phobius"/>
    </source>
</evidence>